<keyword evidence="10" id="KW-0998">Cell outer membrane</keyword>
<feature type="domain" description="Trimeric autotransporter adhesin YadA-like head" evidence="12">
    <location>
        <begin position="796"/>
        <end position="818"/>
    </location>
</feature>
<feature type="domain" description="Trimeric autotransporter adhesin YadA-like stalk" evidence="13">
    <location>
        <begin position="2596"/>
        <end position="2623"/>
    </location>
</feature>
<evidence type="ECO:0000256" key="4">
    <source>
        <dbReference type="ARBA" id="ARBA00022448"/>
    </source>
</evidence>
<dbReference type="Pfam" id="PF05662">
    <property type="entry name" value="YadA_stalk"/>
    <property type="match status" value="17"/>
</dbReference>
<gene>
    <name evidence="15" type="ORF">D0T92_02225</name>
</gene>
<feature type="domain" description="Trimeric autotransporter adhesin YadA-like head" evidence="12">
    <location>
        <begin position="449"/>
        <end position="473"/>
    </location>
</feature>
<evidence type="ECO:0000256" key="3">
    <source>
        <dbReference type="ARBA" id="ARBA00005848"/>
    </source>
</evidence>
<evidence type="ECO:0000313" key="15">
    <source>
        <dbReference type="EMBL" id="QEY25471.1"/>
    </source>
</evidence>
<feature type="domain" description="Trimeric autotransporter adhesin YadA-like head" evidence="12">
    <location>
        <begin position="695"/>
        <end position="721"/>
    </location>
</feature>
<feature type="domain" description="Trimeric autotransporter adhesin YadA-like head" evidence="12">
    <location>
        <begin position="322"/>
        <end position="342"/>
    </location>
</feature>
<accession>A0A5J6PRX0</accession>
<dbReference type="Gene3D" id="6.10.250.2040">
    <property type="match status" value="5"/>
</dbReference>
<dbReference type="Gene3D" id="6.20.50.100">
    <property type="match status" value="4"/>
</dbReference>
<organism evidence="15 16">
    <name type="scientific">Neisseria zalophi</name>
    <dbReference type="NCBI Taxonomy" id="640030"/>
    <lineage>
        <taxon>Bacteria</taxon>
        <taxon>Pseudomonadati</taxon>
        <taxon>Pseudomonadota</taxon>
        <taxon>Betaproteobacteria</taxon>
        <taxon>Neisseriales</taxon>
        <taxon>Neisseriaceae</taxon>
        <taxon>Neisseria</taxon>
    </lineage>
</organism>
<comment type="subcellular location">
    <subcellularLocation>
        <location evidence="2">Cell outer membrane</location>
    </subcellularLocation>
    <subcellularLocation>
        <location evidence="1">Cell surface</location>
    </subcellularLocation>
</comment>
<sequence length="3455" mass="349816">MNKSYRSIWNESLGAWVAVSEIENAKGKPAGSRMEGAARKGGSIGLKATLRMIPFMLLAMGSQAFAANTNVYFNDGNDNTCVYVNENGGSSNIALQSNNANCSPSNKTTQTDHALFYKQDGKVGLTMSGQLHVTSGEIGLGGAPNNNGKFVIGSEPTLAEKANNGKGSIAIGASNSTATKASGSDSLAIGNGSESSGEQAITLGRRNIASAENAIAAGIESQAKGTNSIAMGNKSRAGVNKAGETQAGLRNDVAIGNGTVAYGGSTVALGNDANTSSQSAIAIGDGASARGGRTIAVGNGANSTGTEAIAVGIAAKSHAWRTIAQGAATEATADEAIAIGNSTRATDVKTTAVGSSANASDARASAFGSESLASGERALAAGFAARATAFKSVALGGGANSENSFSTALGNEAHAEGNKSVALGAFAHALGNQSVALGSGNTGGAGANAEGDQSIAIGGNVNAEGNSSIAIGGDDLDKIATENPTAAEKLRSLTGVEIKEKEYFNTRSQGDASVAIGVKTVASGHLSTAFGTFSESSGIASVALGIGSKATKDGSVALGAGSKTDGTAQYFPEATVKTLDETGAEDGGEVTYTGFAGGARVGEGDQVSVGSAGYERQIKNVAPGAINKNSTDAINGSQLAAIVGKGQYQTQNYFHVNEANPNQGAGNPTTNFGKIRDKAGALGEYALTAGVNAVARGSEAISLGHSSTAAGLNSVALGRESNAHVEDGIAIGYQAQTNDDIPLTPNNADSYIGSIAIGRNSHTSGKAAVAMGLNTKAYGRGAVAIGDYANATSTGQAIALGAGSVSKGVGSIAIGSGSNTSKTLSVIIGSGTQATVERAVALGASSVADVAGGQEGVDPLGTDVAKNNSTWTATTSAVSVGKGTEITRQITSVAAGTKDTDAVNVAQLKAAGFKLNTTSSNGGEVSGQGEEKVQNGETVTIDAGKNIKITQNQKKISVATKDVVEFDKVTAGNTVLDDSGVSVGGNVYVSDAGLNANNKALKDVAAGKDGKDAVNVSQLNPLAEALGTEIDQATGTINKPSFVVSKADGGQYDAAPTLQEAFDHVGTEIRKPITFAGNSGNTTKKLGESLTIQGGLDNSAAASDKNLRTKVENGVMSIELAESPKFGNVTINNDGKITGLANGEAPTDAVNRSQLDAAAAKAANKVEAGKNITVDETPNKDGSTTYTVKTKDIVEFDKVTAGNTVLDDSGVSVDGNVYISDAGLNANDKVIGNVAAGKGGKDVVNVSQLNPLAEALGTEIDPTTGEVAAPLFVVTKADGSKYDGTPTIQGALNNIGTEIQNPITFVGDDEANKFDRKLGSQVNLKGGADKTKLSDNNIGVVSNGTDRLDIKLSKELKELTSADFVDQAGNRSTLNGDGITINPANNGTPVSLTSSGLNNGNNVLSGVAEGVNNTDAVNKAQLDKAAAKAANKVAAGKNIEVEDAANPDGSTTYTVKTKDEVEFNRVTLGDTVIDKNSGDIVGLKNTDLGGDTFAKNKRAATEEQLNAAQDNLKTILGGNAANDKGKITTTDIGGTGANTIHDAIKSVRETANTGWNLTAQGQNKSNVAPGDTVDLSNEDGNIVITKKVDSEDITFDLAKDIKVDSLAAGDTVLNKDGVKVGNNTALTSDGLKIGTDNGTKAPVVLNADGLNNGNNAITNVAAGKNNTDAVNVSQLTPVAKALGMSFDVANGTVSAPSFVVTKADGSKYDGTPTIQGALNNIGTEIQNPITFVGDDEANKFDRKLGSQVNLKGGADKTKLSDNNIGVVSNGTDRLDIKLSKELKELTSADFVDQAGNRSTLNGDGITINPANNGTPVSLTSSGLNNGNNVLSGVAEGVNNTDAVNKAQLDKAAAKAANKVAAGKNIEVEDAANPDGSTTYTVKTKDEVEFNRVTLGDTVIDKNSGDIVGLKNTDLGGDTFAKNKRAATEEQLNAAQDNLKTVLGGNAKNTNGNITIDDIGGTGAGNINDAIKSVRETANAGWNLTAEGKNSSNVAAGETVDLNSADKNIVISKADDSDKVTFDLADNIKVDSATAGDTVLNKDGVKVGDSTALTSDGLTVKDDASGKTVKLTANGLDNGNNVVANVTAGKNNTDAVNVSQLKPMVQALGMNVDPNSGTVSAPSFVVSKVDGTSYDGVNTVQAALKHIGTEIRRPIHFNGNIGNVSRKGDETLNIQGGLSDSAAASDRNIRTKIDGETMSIELAEAPRFGNVTINDNGKISGVEAATVAAGSKEAVNGAQLYKQGKGVENIIGGKTVYNPDNGTYTNADIGGTGTDNVNDAIAAVRDSATAGWNLTAEGQNSSNVAPSDTVDLNNTDGNIVITKKADSDNVTFDLAKTIKVESLTAGDTTVNNDGVKVGDNTALTSDGLTIKDAASGQTVSLTDKGLNNGGKVISGVANGLVAQGSQEAVNGDQLFAVDQKAVANAETLSRGLDFAGNSGNFNRTLGERVTVKGGLDNKEAASDTNIRTVADSTGNIQVLLADAPTFKGKLTAQGLDAGGQKITGVKDGENAGDAVNIAQLQRALENQAITQQSLVQANSPFSYVNSKGEVLARQVDKQGNEHFVKVEDGSEYTEKDITISALNPIDPQTAVPTVVGNIADGKKANDAVNVGQLKNVVKSLGGGAEVNPDGSIKDPVYNITKNNGGNATVNNIGDALGLLNDEINKPLVFVGDNNTVKVARKLDTELAVKGGATGKLTDNNIGVTGNADDNSLEVKLAENINLGKDGSVTTGQTVLNNDGVKVGNNVALTSDGLKAGDVNITYAGIDAGNKKITGVKAGENATDAVNKAQLDAVQAAASNKVTVGKNLTAKEVKNADGSLTYNVATADDVAFDSIVAGQGDNQVLLNNKGVNVGGNTYLSDKGVNANNKKVANVAKGDIAEDSTDAVNGSQLYQTADSVAKLLGGNAKVSPEGSLNMTDIGGTGANNINDAIQSLNRSVAGAKVTVAAGDNIVVDKTVKAGGATDYVVSTAKDLKVDSVTAGNTVLNDNGLSIANGPSVTVNGLDAGDKKVTNVANGEVSATSKDAVNGSQLYQAYQVLGGNNTSINTKDAPANNSGNGNTTPAGTVTTVVTNADGSKTTTTEINQKVAVSADKGGNEYTLTTYNVEGQNTYVTNDVIQAIGKMNEQGIKFFHTNDGEVKPVVQGSNQEDSSASGAYATAVGYQTSASGKGSLALGNTYTVVDQNGNAVQDSNGQAQTQRTQATGVNAIAIGSGAQANETNTIAIGTGNIVNGKHSGAIGDPTIIKGDNTYSVGNNNKVDSSSTFVFGNNVTKTMDNSVILGDESAATEIHTTAKGGNYTYAGVNDANVAGVQDVKGVVSVGAEGQTRQVQNVAAGVVSQTSTDAINGSQLHHTNAAINAVGNHVVNMGNQLNQKIDDVETRSNAGTASAMAVAGLPQAYMPGKNMMAVSGSSYRGQSAYAIGYSSISDNGNWVIKGTATGNSRGHYGATAGVGYQW</sequence>
<evidence type="ECO:0000256" key="9">
    <source>
        <dbReference type="ARBA" id="ARBA00023136"/>
    </source>
</evidence>
<name>A0A5J6PRX0_9NEIS</name>
<feature type="domain" description="Trimeric autotransporter adhesin YadA-like head" evidence="12">
    <location>
        <begin position="764"/>
        <end position="789"/>
    </location>
</feature>
<dbReference type="OrthoDB" id="1632057at2"/>
<dbReference type="Gene3D" id="2.20.70.140">
    <property type="match status" value="7"/>
</dbReference>
<dbReference type="InterPro" id="IPR045584">
    <property type="entry name" value="Pilin-like"/>
</dbReference>
<dbReference type="InterPro" id="IPR005594">
    <property type="entry name" value="YadA_C"/>
</dbReference>
<evidence type="ECO:0000256" key="1">
    <source>
        <dbReference type="ARBA" id="ARBA00004241"/>
    </source>
</evidence>
<evidence type="ECO:0000259" key="11">
    <source>
        <dbReference type="Pfam" id="PF03895"/>
    </source>
</evidence>
<comment type="similarity">
    <text evidence="3">Belongs to the autotransporter-2 (AT-2) (TC 1.B.40) family.</text>
</comment>
<keyword evidence="9" id="KW-0472">Membrane</keyword>
<dbReference type="SUPFAM" id="SSF54523">
    <property type="entry name" value="Pili subunits"/>
    <property type="match status" value="1"/>
</dbReference>
<feature type="domain" description="Trimeric autotransporter adhesin YadA-like head" evidence="12">
    <location>
        <begin position="3201"/>
        <end position="3226"/>
    </location>
</feature>
<feature type="domain" description="Trimeric autotransporter adhesin YadA-like head" evidence="12">
    <location>
        <begin position="251"/>
        <end position="273"/>
    </location>
</feature>
<evidence type="ECO:0000256" key="10">
    <source>
        <dbReference type="ARBA" id="ARBA00023237"/>
    </source>
</evidence>
<keyword evidence="7" id="KW-0732">Signal</keyword>
<dbReference type="SUPFAM" id="SSF101967">
    <property type="entry name" value="Adhesin YadA, collagen-binding domain"/>
    <property type="match status" value="15"/>
</dbReference>
<feature type="domain" description="Trimeric autotransporter adhesin YadA-like head" evidence="12">
    <location>
        <begin position="277"/>
        <end position="301"/>
    </location>
</feature>
<dbReference type="InterPro" id="IPR024973">
    <property type="entry name" value="ESPR"/>
</dbReference>
<dbReference type="InterPro" id="IPR008635">
    <property type="entry name" value="Coiled_stalk_dom"/>
</dbReference>
<feature type="domain" description="Trimeric autotransporter adhesin YadA-like C-terminal membrane anchor" evidence="11">
    <location>
        <begin position="3395"/>
        <end position="3455"/>
    </location>
</feature>
<feature type="domain" description="Trimeric autotransporter adhesin YadA-like stalk" evidence="13">
    <location>
        <begin position="1004"/>
        <end position="1038"/>
    </location>
</feature>
<feature type="domain" description="Trimeric autotransporter adhesin YadA-like stalk" evidence="13">
    <location>
        <begin position="1657"/>
        <end position="1693"/>
    </location>
</feature>
<feature type="domain" description="Trimeric autotransporter adhesin YadA-like stalk" evidence="13">
    <location>
        <begin position="1231"/>
        <end position="1268"/>
    </location>
</feature>
<keyword evidence="8" id="KW-0653">Protein transport</keyword>
<evidence type="ECO:0000256" key="8">
    <source>
        <dbReference type="ARBA" id="ARBA00022927"/>
    </source>
</evidence>
<feature type="domain" description="Trimeric autotransporter adhesin YadA-like head" evidence="12">
    <location>
        <begin position="350"/>
        <end position="371"/>
    </location>
</feature>
<evidence type="ECO:0000256" key="7">
    <source>
        <dbReference type="ARBA" id="ARBA00022729"/>
    </source>
</evidence>
<dbReference type="Pfam" id="PF03895">
    <property type="entry name" value="YadA_anchor"/>
    <property type="match status" value="1"/>
</dbReference>
<keyword evidence="6" id="KW-0812">Transmembrane</keyword>
<dbReference type="Gene3D" id="2.150.10.10">
    <property type="entry name" value="Serralysin-like metalloprotease, C-terminal"/>
    <property type="match status" value="9"/>
</dbReference>
<feature type="domain" description="Trimeric autotransporter adhesin YadA-like stalk" evidence="13">
    <location>
        <begin position="2083"/>
        <end position="2117"/>
    </location>
</feature>
<evidence type="ECO:0000256" key="6">
    <source>
        <dbReference type="ARBA" id="ARBA00022692"/>
    </source>
</evidence>
<feature type="domain" description="Trimeric autotransporter adhesin YadA-like stalk" evidence="13">
    <location>
        <begin position="889"/>
        <end position="926"/>
    </location>
</feature>
<keyword evidence="16" id="KW-1185">Reference proteome</keyword>
<feature type="domain" description="Trimeric autotransporter adhesin YadA-like stalk" evidence="13">
    <location>
        <begin position="3008"/>
        <end position="3052"/>
    </location>
</feature>
<evidence type="ECO:0000256" key="5">
    <source>
        <dbReference type="ARBA" id="ARBA00022452"/>
    </source>
</evidence>
<feature type="domain" description="Trimeric autotransporter adhesin YadA-like head" evidence="12">
    <location>
        <begin position="509"/>
        <end position="534"/>
    </location>
</feature>
<feature type="domain" description="Trimeric autotransporter adhesin YadA-like stalk" evidence="13">
    <location>
        <begin position="2217"/>
        <end position="2257"/>
    </location>
</feature>
<feature type="domain" description="Trimeric autotransporter adhesin YadA-like head" evidence="12">
    <location>
        <begin position="387"/>
        <end position="413"/>
    </location>
</feature>
<feature type="domain" description="Trimeric autotransporter adhesin YadA-like stalk" evidence="13">
    <location>
        <begin position="2868"/>
        <end position="2907"/>
    </location>
</feature>
<evidence type="ECO:0008006" key="17">
    <source>
        <dbReference type="Google" id="ProtNLM"/>
    </source>
</evidence>
<dbReference type="GO" id="GO:0009986">
    <property type="term" value="C:cell surface"/>
    <property type="evidence" value="ECO:0007669"/>
    <property type="project" value="UniProtKB-SubCell"/>
</dbReference>
<reference evidence="15 16" key="1">
    <citation type="submission" date="2018-08" db="EMBL/GenBank/DDBJ databases">
        <title>Neisseria zalophi ATCC BAA-2455 complete genome.</title>
        <authorList>
            <person name="Veseli I.A."/>
            <person name="Buttler R."/>
            <person name="Mascarenhas dos Santos A.C."/>
            <person name="Pombert J.-F."/>
        </authorList>
    </citation>
    <scope>NUCLEOTIDE SEQUENCE [LARGE SCALE GENOMIC DNA]</scope>
    <source>
        <strain evidence="15 16">ATCC BAA-2455</strain>
    </source>
</reference>
<feature type="domain" description="Trimeric autotransporter adhesin YadA-like stalk" evidence="13">
    <location>
        <begin position="1831"/>
        <end position="1864"/>
    </location>
</feature>
<feature type="domain" description="Trimeric autotransporter adhesin YadA-like head" evidence="12">
    <location>
        <begin position="537"/>
        <end position="562"/>
    </location>
</feature>
<feature type="domain" description="Trimeric autotransporter adhesin YadA-like stalk" evidence="13">
    <location>
        <begin position="3327"/>
        <end position="3366"/>
    </location>
</feature>
<dbReference type="Gene3D" id="1.20.5.170">
    <property type="match status" value="4"/>
</dbReference>
<dbReference type="EMBL" id="CP031700">
    <property type="protein sequence ID" value="QEY25471.1"/>
    <property type="molecule type" value="Genomic_DNA"/>
</dbReference>
<dbReference type="Gene3D" id="3.30.1300.30">
    <property type="entry name" value="GSPII I/J protein-like"/>
    <property type="match status" value="1"/>
</dbReference>
<feature type="domain" description="Trimeric autotransporter adhesin YadA-like head" evidence="12">
    <location>
        <begin position="181"/>
        <end position="201"/>
    </location>
</feature>
<evidence type="ECO:0000313" key="16">
    <source>
        <dbReference type="Proteomes" id="UP000325713"/>
    </source>
</evidence>
<evidence type="ECO:0000259" key="14">
    <source>
        <dbReference type="Pfam" id="PF13018"/>
    </source>
</evidence>
<dbReference type="Pfam" id="PF13018">
    <property type="entry name" value="ESPR"/>
    <property type="match status" value="1"/>
</dbReference>
<evidence type="ECO:0000259" key="13">
    <source>
        <dbReference type="Pfam" id="PF05662"/>
    </source>
</evidence>
<dbReference type="GO" id="GO:0009279">
    <property type="term" value="C:cell outer membrane"/>
    <property type="evidence" value="ECO:0007669"/>
    <property type="project" value="UniProtKB-SubCell"/>
</dbReference>
<feature type="domain" description="Trimeric autotransporter adhesin YadA-like stalk" evidence="13">
    <location>
        <begin position="617"/>
        <end position="643"/>
    </location>
</feature>
<feature type="domain" description="Trimeric autotransporter adhesin YadA-like stalk" evidence="13">
    <location>
        <begin position="1136"/>
        <end position="1174"/>
    </location>
</feature>
<protein>
    <recommendedName>
        <fullName evidence="17">Adhesin</fullName>
    </recommendedName>
</protein>
<dbReference type="RefSeq" id="WP_151049805.1">
    <property type="nucleotide sequence ID" value="NZ_CP031700.1"/>
</dbReference>
<feature type="domain" description="Trimeric autotransporter adhesin YadA-like stalk" evidence="13">
    <location>
        <begin position="1405"/>
        <end position="1438"/>
    </location>
</feature>
<evidence type="ECO:0000259" key="12">
    <source>
        <dbReference type="Pfam" id="PF05658"/>
    </source>
</evidence>
<dbReference type="Pfam" id="PF05658">
    <property type="entry name" value="YadA_head"/>
    <property type="match status" value="16"/>
</dbReference>
<evidence type="ECO:0000256" key="2">
    <source>
        <dbReference type="ARBA" id="ARBA00004442"/>
    </source>
</evidence>
<dbReference type="InterPro" id="IPR011049">
    <property type="entry name" value="Serralysin-like_metalloprot_C"/>
</dbReference>
<dbReference type="InterPro" id="IPR008640">
    <property type="entry name" value="Adhesin_Head_dom"/>
</dbReference>
<feature type="domain" description="Trimeric autotransporter adhesin YadA-like head" evidence="12">
    <location>
        <begin position="3151"/>
        <end position="3175"/>
    </location>
</feature>
<keyword evidence="4" id="KW-0813">Transport</keyword>
<feature type="domain" description="ESPR" evidence="14">
    <location>
        <begin position="1"/>
        <end position="40"/>
    </location>
</feature>
<feature type="domain" description="Trimeric autotransporter adhesin YadA-like head" evidence="12">
    <location>
        <begin position="209"/>
        <end position="235"/>
    </location>
</feature>
<keyword evidence="5" id="KW-1134">Transmembrane beta strand</keyword>
<feature type="domain" description="Trimeric autotransporter adhesin YadA-like stalk" evidence="13">
    <location>
        <begin position="2500"/>
        <end position="2525"/>
    </location>
</feature>
<dbReference type="GO" id="GO:0015031">
    <property type="term" value="P:protein transport"/>
    <property type="evidence" value="ECO:0007669"/>
    <property type="project" value="UniProtKB-KW"/>
</dbReference>
<dbReference type="KEGG" id="nzl:D0T92_02225"/>
<proteinExistence type="inferred from homology"/>
<dbReference type="CDD" id="cd12820">
    <property type="entry name" value="LbR_YadA-like"/>
    <property type="match status" value="5"/>
</dbReference>
<dbReference type="Proteomes" id="UP000325713">
    <property type="component" value="Chromosome"/>
</dbReference>
<feature type="domain" description="Trimeric autotransporter adhesin YadA-like stalk" evidence="13">
    <location>
        <begin position="2770"/>
        <end position="2809"/>
    </location>
</feature>
<feature type="domain" description="Trimeric autotransporter adhesin YadA-like head" evidence="12">
    <location>
        <begin position="415"/>
        <end position="440"/>
    </location>
</feature>
<feature type="domain" description="Trimeric autotransporter adhesin YadA-like stalk" evidence="13">
    <location>
        <begin position="2392"/>
        <end position="2428"/>
    </location>
</feature>